<sequence>MDPLQPGDPAQVGSYRLLGRLGAGGMGQVFFGRSPGGRPVAVKLIRPEHAGSEQFRIRFAREVEAARTVGGFHTAPVVDADPSADPPWMVTAYIPGPSLQEAVVQYGALPPEAIRSLGAGLAEGLAAIHRSGLVHRDLKPANVILAGDGPRVIDFGIARALDGAGGVTVTGAVVGTFAYMSPEQVRAEAVGPAGDAFSLGCVLAFAATGHSPFDAGSIAAVVHRVTSEPPDLEGVPADHGLRDLIDACLAKDPAGRPSMRDILARLSEPGAGDLPPTVVDMIASKESQSRAALEGSGGHTATDHLEAPGPEPVPPLLKRRAFLIGGLAAAAAASVPVIVALANSGDSGAATGSTPSSPAKPKITARPEFATQTEVVVSPPAAVLTYEGSPGDPSVTQMDFSPDGKILACGNGSGVVRLWDVASRRSLADLEGHDDAVRSVAFSPDGRTLASGSLDGTIRLWDVVSRRTATVLTDHADAVWTVAFSPDGKTLASAGWDDSVRLWDVATGRTVDVLSTDTSAFGTAFSPDGEIIASSDDATVRLWDASTGRSVAVFPDEPDTVDDIAFSPDGRTLAGASGDEVVLWDVDTRRVIGTLYGHTDSVASVAFSPDGRTLASSSFDTSVRLWDMTFSRPTQVLNGHTDVVLSVTFSPDGGTLASGSGDLTVRLWNLRQ</sequence>
<dbReference type="CDD" id="cd00200">
    <property type="entry name" value="WD40"/>
    <property type="match status" value="1"/>
</dbReference>
<keyword evidence="10" id="KW-1185">Reference proteome</keyword>
<evidence type="ECO:0000313" key="10">
    <source>
        <dbReference type="Proteomes" id="UP000622547"/>
    </source>
</evidence>
<feature type="repeat" description="WD" evidence="5">
    <location>
        <begin position="430"/>
        <end position="471"/>
    </location>
</feature>
<dbReference type="SMART" id="SM00220">
    <property type="entry name" value="S_TKc"/>
    <property type="match status" value="1"/>
</dbReference>
<dbReference type="PANTHER" id="PTHR19879">
    <property type="entry name" value="TRANSCRIPTION INITIATION FACTOR TFIID"/>
    <property type="match status" value="1"/>
</dbReference>
<dbReference type="Pfam" id="PF00069">
    <property type="entry name" value="Pkinase"/>
    <property type="match status" value="1"/>
</dbReference>
<dbReference type="PRINTS" id="PR00320">
    <property type="entry name" value="GPROTEINBRPT"/>
</dbReference>
<dbReference type="Pfam" id="PF00400">
    <property type="entry name" value="WD40"/>
    <property type="match status" value="7"/>
</dbReference>
<feature type="region of interest" description="Disordered" evidence="7">
    <location>
        <begin position="287"/>
        <end position="313"/>
    </location>
</feature>
<keyword evidence="9" id="KW-0418">Kinase</keyword>
<gene>
    <name evidence="9" type="ORF">Pph01_63010</name>
</gene>
<dbReference type="PROSITE" id="PS50082">
    <property type="entry name" value="WD_REPEATS_2"/>
    <property type="match status" value="6"/>
</dbReference>
<dbReference type="InterPro" id="IPR019775">
    <property type="entry name" value="WD40_repeat_CS"/>
</dbReference>
<dbReference type="Gene3D" id="3.30.200.20">
    <property type="entry name" value="Phosphorylase Kinase, domain 1"/>
    <property type="match status" value="1"/>
</dbReference>
<dbReference type="RefSeq" id="WP_239117147.1">
    <property type="nucleotide sequence ID" value="NZ_BAABHI010000012.1"/>
</dbReference>
<dbReference type="InterPro" id="IPR011009">
    <property type="entry name" value="Kinase-like_dom_sf"/>
</dbReference>
<keyword evidence="3 6" id="KW-0547">Nucleotide-binding</keyword>
<keyword evidence="1 5" id="KW-0853">WD repeat</keyword>
<feature type="repeat" description="WD" evidence="5">
    <location>
        <begin position="472"/>
        <end position="513"/>
    </location>
</feature>
<protein>
    <submittedName>
        <fullName evidence="9">Protein kinase</fullName>
    </submittedName>
</protein>
<evidence type="ECO:0000256" key="5">
    <source>
        <dbReference type="PROSITE-ProRule" id="PRU00221"/>
    </source>
</evidence>
<evidence type="ECO:0000313" key="9">
    <source>
        <dbReference type="EMBL" id="GII41298.1"/>
    </source>
</evidence>
<dbReference type="AlphaFoldDB" id="A0A8J3XM23"/>
<evidence type="ECO:0000256" key="6">
    <source>
        <dbReference type="PROSITE-ProRule" id="PRU10141"/>
    </source>
</evidence>
<dbReference type="PANTHER" id="PTHR19879:SF9">
    <property type="entry name" value="TRANSCRIPTION INITIATION FACTOR TFIID SUBUNIT 5"/>
    <property type="match status" value="1"/>
</dbReference>
<dbReference type="PROSITE" id="PS00107">
    <property type="entry name" value="PROTEIN_KINASE_ATP"/>
    <property type="match status" value="1"/>
</dbReference>
<organism evidence="9 10">
    <name type="scientific">Planotetraspora phitsanulokensis</name>
    <dbReference type="NCBI Taxonomy" id="575192"/>
    <lineage>
        <taxon>Bacteria</taxon>
        <taxon>Bacillati</taxon>
        <taxon>Actinomycetota</taxon>
        <taxon>Actinomycetes</taxon>
        <taxon>Streptosporangiales</taxon>
        <taxon>Streptosporangiaceae</taxon>
        <taxon>Planotetraspora</taxon>
    </lineage>
</organism>
<dbReference type="InterPro" id="IPR036322">
    <property type="entry name" value="WD40_repeat_dom_sf"/>
</dbReference>
<evidence type="ECO:0000256" key="1">
    <source>
        <dbReference type="ARBA" id="ARBA00022574"/>
    </source>
</evidence>
<evidence type="ECO:0000256" key="7">
    <source>
        <dbReference type="SAM" id="MobiDB-lite"/>
    </source>
</evidence>
<feature type="binding site" evidence="6">
    <location>
        <position position="43"/>
    </location>
    <ligand>
        <name>ATP</name>
        <dbReference type="ChEBI" id="CHEBI:30616"/>
    </ligand>
</feature>
<keyword evidence="2" id="KW-0677">Repeat</keyword>
<dbReference type="InterPro" id="IPR017441">
    <property type="entry name" value="Protein_kinase_ATP_BS"/>
</dbReference>
<dbReference type="InterPro" id="IPR020472">
    <property type="entry name" value="WD40_PAC1"/>
</dbReference>
<name>A0A8J3XM23_9ACTN</name>
<dbReference type="InterPro" id="IPR008271">
    <property type="entry name" value="Ser/Thr_kinase_AS"/>
</dbReference>
<dbReference type="CDD" id="cd14014">
    <property type="entry name" value="STKc_PknB_like"/>
    <property type="match status" value="1"/>
</dbReference>
<dbReference type="InterPro" id="IPR015943">
    <property type="entry name" value="WD40/YVTN_repeat-like_dom_sf"/>
</dbReference>
<dbReference type="Proteomes" id="UP000622547">
    <property type="component" value="Unassembled WGS sequence"/>
</dbReference>
<reference evidence="9 10" key="1">
    <citation type="submission" date="2021-01" db="EMBL/GenBank/DDBJ databases">
        <title>Whole genome shotgun sequence of Planotetraspora phitsanulokensis NBRC 104273.</title>
        <authorList>
            <person name="Komaki H."/>
            <person name="Tamura T."/>
        </authorList>
    </citation>
    <scope>NUCLEOTIDE SEQUENCE [LARGE SCALE GENOMIC DNA]</scope>
    <source>
        <strain evidence="9 10">NBRC 104273</strain>
    </source>
</reference>
<comment type="caution">
    <text evidence="9">The sequence shown here is derived from an EMBL/GenBank/DDBJ whole genome shotgun (WGS) entry which is preliminary data.</text>
</comment>
<dbReference type="GO" id="GO:0004672">
    <property type="term" value="F:protein kinase activity"/>
    <property type="evidence" value="ECO:0007669"/>
    <property type="project" value="InterPro"/>
</dbReference>
<evidence type="ECO:0000259" key="8">
    <source>
        <dbReference type="PROSITE" id="PS50011"/>
    </source>
</evidence>
<dbReference type="Gene3D" id="2.130.10.10">
    <property type="entry name" value="YVTN repeat-like/Quinoprotein amine dehydrogenase"/>
    <property type="match status" value="2"/>
</dbReference>
<dbReference type="EMBL" id="BOOP01000031">
    <property type="protein sequence ID" value="GII41298.1"/>
    <property type="molecule type" value="Genomic_DNA"/>
</dbReference>
<proteinExistence type="predicted"/>
<dbReference type="InterPro" id="IPR001680">
    <property type="entry name" value="WD40_rpt"/>
</dbReference>
<dbReference type="SUPFAM" id="SSF56112">
    <property type="entry name" value="Protein kinase-like (PK-like)"/>
    <property type="match status" value="1"/>
</dbReference>
<dbReference type="GO" id="GO:0005524">
    <property type="term" value="F:ATP binding"/>
    <property type="evidence" value="ECO:0007669"/>
    <property type="project" value="UniProtKB-UniRule"/>
</dbReference>
<feature type="repeat" description="WD" evidence="5">
    <location>
        <begin position="595"/>
        <end position="636"/>
    </location>
</feature>
<evidence type="ECO:0000256" key="3">
    <source>
        <dbReference type="ARBA" id="ARBA00022741"/>
    </source>
</evidence>
<feature type="repeat" description="WD" evidence="5">
    <location>
        <begin position="524"/>
        <end position="553"/>
    </location>
</feature>
<dbReference type="PROSITE" id="PS00108">
    <property type="entry name" value="PROTEIN_KINASE_ST"/>
    <property type="match status" value="1"/>
</dbReference>
<dbReference type="PROSITE" id="PS50294">
    <property type="entry name" value="WD_REPEATS_REGION"/>
    <property type="match status" value="4"/>
</dbReference>
<feature type="domain" description="Protein kinase" evidence="8">
    <location>
        <begin position="15"/>
        <end position="271"/>
    </location>
</feature>
<accession>A0A8J3XM23</accession>
<evidence type="ECO:0000256" key="4">
    <source>
        <dbReference type="ARBA" id="ARBA00022840"/>
    </source>
</evidence>
<dbReference type="PROSITE" id="PS00678">
    <property type="entry name" value="WD_REPEATS_1"/>
    <property type="match status" value="5"/>
</dbReference>
<dbReference type="InterPro" id="IPR000719">
    <property type="entry name" value="Prot_kinase_dom"/>
</dbReference>
<dbReference type="SUPFAM" id="SSF50978">
    <property type="entry name" value="WD40 repeat-like"/>
    <property type="match status" value="1"/>
</dbReference>
<dbReference type="PROSITE" id="PS50011">
    <property type="entry name" value="PROTEIN_KINASE_DOM"/>
    <property type="match status" value="1"/>
</dbReference>
<dbReference type="Gene3D" id="1.10.510.10">
    <property type="entry name" value="Transferase(Phosphotransferase) domain 1"/>
    <property type="match status" value="1"/>
</dbReference>
<dbReference type="SMART" id="SM00320">
    <property type="entry name" value="WD40"/>
    <property type="match status" value="7"/>
</dbReference>
<keyword evidence="9" id="KW-0808">Transferase</keyword>
<keyword evidence="4 6" id="KW-0067">ATP-binding</keyword>
<evidence type="ECO:0000256" key="2">
    <source>
        <dbReference type="ARBA" id="ARBA00022737"/>
    </source>
</evidence>
<feature type="repeat" description="WD" evidence="5">
    <location>
        <begin position="637"/>
        <end position="672"/>
    </location>
</feature>
<feature type="repeat" description="WD" evidence="5">
    <location>
        <begin position="395"/>
        <end position="429"/>
    </location>
</feature>